<keyword evidence="3" id="KW-0804">Transcription</keyword>
<organism evidence="5 6">
    <name type="scientific">Tsukamurella soli</name>
    <dbReference type="NCBI Taxonomy" id="644556"/>
    <lineage>
        <taxon>Bacteria</taxon>
        <taxon>Bacillati</taxon>
        <taxon>Actinomycetota</taxon>
        <taxon>Actinomycetes</taxon>
        <taxon>Mycobacteriales</taxon>
        <taxon>Tsukamurellaceae</taxon>
        <taxon>Tsukamurella</taxon>
    </lineage>
</organism>
<dbReference type="RefSeq" id="WP_344989430.1">
    <property type="nucleotide sequence ID" value="NZ_BAABFR010000001.1"/>
</dbReference>
<dbReference type="InterPro" id="IPR036388">
    <property type="entry name" value="WH-like_DNA-bd_sf"/>
</dbReference>
<dbReference type="PANTHER" id="PTHR39515:SF2">
    <property type="entry name" value="HTH-TYPE TRANSCRIPTIONAL REGULATOR RV0880"/>
    <property type="match status" value="1"/>
</dbReference>
<dbReference type="InterPro" id="IPR000835">
    <property type="entry name" value="HTH_MarR-typ"/>
</dbReference>
<reference evidence="6" key="1">
    <citation type="journal article" date="2019" name="Int. J. Syst. Evol. Microbiol.">
        <title>The Global Catalogue of Microorganisms (GCM) 10K type strain sequencing project: providing services to taxonomists for standard genome sequencing and annotation.</title>
        <authorList>
            <consortium name="The Broad Institute Genomics Platform"/>
            <consortium name="The Broad Institute Genome Sequencing Center for Infectious Disease"/>
            <person name="Wu L."/>
            <person name="Ma J."/>
        </authorList>
    </citation>
    <scope>NUCLEOTIDE SEQUENCE [LARGE SCALE GENOMIC DNA]</scope>
    <source>
        <strain evidence="6">JCM 17688</strain>
    </source>
</reference>
<dbReference type="Gene3D" id="1.10.10.10">
    <property type="entry name" value="Winged helix-like DNA-binding domain superfamily/Winged helix DNA-binding domain"/>
    <property type="match status" value="1"/>
</dbReference>
<accession>A0ABP8J0Y5</accession>
<dbReference type="SMART" id="SM00347">
    <property type="entry name" value="HTH_MARR"/>
    <property type="match status" value="1"/>
</dbReference>
<keyword evidence="2" id="KW-0238">DNA-binding</keyword>
<dbReference type="Gene3D" id="1.10.287.100">
    <property type="match status" value="1"/>
</dbReference>
<dbReference type="Proteomes" id="UP001500635">
    <property type="component" value="Unassembled WGS sequence"/>
</dbReference>
<keyword evidence="1" id="KW-0805">Transcription regulation</keyword>
<evidence type="ECO:0000259" key="4">
    <source>
        <dbReference type="PROSITE" id="PS50995"/>
    </source>
</evidence>
<dbReference type="Pfam" id="PF01047">
    <property type="entry name" value="MarR"/>
    <property type="match status" value="1"/>
</dbReference>
<keyword evidence="6" id="KW-1185">Reference proteome</keyword>
<evidence type="ECO:0000313" key="5">
    <source>
        <dbReference type="EMBL" id="GAA4382926.1"/>
    </source>
</evidence>
<dbReference type="InterPro" id="IPR023187">
    <property type="entry name" value="Tscrpt_reg_MarR-type_CS"/>
</dbReference>
<protein>
    <submittedName>
        <fullName evidence="5">MarR family transcriptional regulator</fullName>
    </submittedName>
</protein>
<comment type="caution">
    <text evidence="5">The sequence shown here is derived from an EMBL/GenBank/DDBJ whole genome shotgun (WGS) entry which is preliminary data.</text>
</comment>
<dbReference type="PANTHER" id="PTHR39515">
    <property type="entry name" value="CONSERVED PROTEIN"/>
    <property type="match status" value="1"/>
</dbReference>
<evidence type="ECO:0000256" key="2">
    <source>
        <dbReference type="ARBA" id="ARBA00023125"/>
    </source>
</evidence>
<dbReference type="PROSITE" id="PS50995">
    <property type="entry name" value="HTH_MARR_2"/>
    <property type="match status" value="1"/>
</dbReference>
<dbReference type="PROSITE" id="PS01117">
    <property type="entry name" value="HTH_MARR_1"/>
    <property type="match status" value="1"/>
</dbReference>
<evidence type="ECO:0000256" key="3">
    <source>
        <dbReference type="ARBA" id="ARBA00023163"/>
    </source>
</evidence>
<proteinExistence type="predicted"/>
<dbReference type="SUPFAM" id="SSF46785">
    <property type="entry name" value="Winged helix' DNA-binding domain"/>
    <property type="match status" value="1"/>
</dbReference>
<feature type="domain" description="HTH marR-type" evidence="4">
    <location>
        <begin position="1"/>
        <end position="143"/>
    </location>
</feature>
<evidence type="ECO:0000313" key="6">
    <source>
        <dbReference type="Proteomes" id="UP001500635"/>
    </source>
</evidence>
<dbReference type="EMBL" id="BAABFR010000001">
    <property type="protein sequence ID" value="GAA4382926.1"/>
    <property type="molecule type" value="Genomic_DNA"/>
</dbReference>
<gene>
    <name evidence="5" type="ORF">GCM10023147_01340</name>
</gene>
<dbReference type="InterPro" id="IPR036390">
    <property type="entry name" value="WH_DNA-bd_sf"/>
</dbReference>
<name>A0ABP8J0Y5_9ACTN</name>
<evidence type="ECO:0000256" key="1">
    <source>
        <dbReference type="ARBA" id="ARBA00023015"/>
    </source>
</evidence>
<sequence length="145" mass="15461">MPPSPDVDDVAAALYSSIGLCLRVLRLSRGEGAPSLSEVSALKRLDRGGATTVTALAAAEQISVQSMGATLGALETRGLVHRDRDPDDGRRSVLSITPAGRRVLEDKQNARTQQLARALSGDFSPVELDQLMTAAPLIERMARRL</sequence>
<dbReference type="InterPro" id="IPR052526">
    <property type="entry name" value="HTH-type_Bedaq_tolerance"/>
</dbReference>